<feature type="transmembrane region" description="Helical" evidence="8">
    <location>
        <begin position="500"/>
        <end position="522"/>
    </location>
</feature>
<dbReference type="GO" id="GO:0005337">
    <property type="term" value="F:nucleoside transmembrane transporter activity"/>
    <property type="evidence" value="ECO:0007669"/>
    <property type="project" value="InterPro"/>
</dbReference>
<dbReference type="WBParaSite" id="SMRG1_36740.1">
    <property type="protein sequence ID" value="SMRG1_36740.1"/>
    <property type="gene ID" value="SMRG1_36740"/>
</dbReference>
<evidence type="ECO:0000256" key="2">
    <source>
        <dbReference type="ARBA" id="ARBA00007965"/>
    </source>
</evidence>
<evidence type="ECO:0008006" key="11">
    <source>
        <dbReference type="Google" id="ProtNLM"/>
    </source>
</evidence>
<feature type="transmembrane region" description="Helical" evidence="8">
    <location>
        <begin position="190"/>
        <end position="217"/>
    </location>
</feature>
<dbReference type="Proteomes" id="UP000050790">
    <property type="component" value="Unassembled WGS sequence"/>
</dbReference>
<keyword evidence="4 8" id="KW-0812">Transmembrane</keyword>
<organism evidence="9 10">
    <name type="scientific">Schistosoma margrebowiei</name>
    <dbReference type="NCBI Taxonomy" id="48269"/>
    <lineage>
        <taxon>Eukaryota</taxon>
        <taxon>Metazoa</taxon>
        <taxon>Spiralia</taxon>
        <taxon>Lophotrochozoa</taxon>
        <taxon>Platyhelminthes</taxon>
        <taxon>Trematoda</taxon>
        <taxon>Digenea</taxon>
        <taxon>Strigeidida</taxon>
        <taxon>Schistosomatoidea</taxon>
        <taxon>Schistosomatidae</taxon>
        <taxon>Schistosoma</taxon>
    </lineage>
</organism>
<name>A0AA84ZLZ0_9TREM</name>
<reference evidence="10" key="1">
    <citation type="submission" date="2023-11" db="UniProtKB">
        <authorList>
            <consortium name="WormBaseParasite"/>
        </authorList>
    </citation>
    <scope>IDENTIFICATION</scope>
</reference>
<dbReference type="InterPro" id="IPR002259">
    <property type="entry name" value="Eqnu_transpt"/>
</dbReference>
<evidence type="ECO:0000256" key="3">
    <source>
        <dbReference type="ARBA" id="ARBA00022448"/>
    </source>
</evidence>
<comment type="similarity">
    <text evidence="2">Belongs to the SLC29A/ENT transporter (TC 2.A.57) family.</text>
</comment>
<feature type="transmembrane region" description="Helical" evidence="8">
    <location>
        <begin position="432"/>
        <end position="456"/>
    </location>
</feature>
<evidence type="ECO:0000313" key="10">
    <source>
        <dbReference type="WBParaSite" id="SMRG1_36740.1"/>
    </source>
</evidence>
<feature type="region of interest" description="Disordered" evidence="7">
    <location>
        <begin position="237"/>
        <end position="262"/>
    </location>
</feature>
<feature type="transmembrane region" description="Helical" evidence="8">
    <location>
        <begin position="534"/>
        <end position="553"/>
    </location>
</feature>
<feature type="transmembrane region" description="Helical" evidence="8">
    <location>
        <begin position="126"/>
        <end position="152"/>
    </location>
</feature>
<evidence type="ECO:0000256" key="7">
    <source>
        <dbReference type="SAM" id="MobiDB-lite"/>
    </source>
</evidence>
<evidence type="ECO:0000256" key="8">
    <source>
        <dbReference type="SAM" id="Phobius"/>
    </source>
</evidence>
<comment type="subcellular location">
    <subcellularLocation>
        <location evidence="1">Membrane</location>
        <topology evidence="1">Multi-pass membrane protein</topology>
    </subcellularLocation>
</comment>
<dbReference type="PANTHER" id="PTHR10332">
    <property type="entry name" value="EQUILIBRATIVE NUCLEOSIDE TRANSPORTER"/>
    <property type="match status" value="1"/>
</dbReference>
<feature type="transmembrane region" description="Helical" evidence="8">
    <location>
        <begin position="463"/>
        <end position="480"/>
    </location>
</feature>
<keyword evidence="6 8" id="KW-0472">Membrane</keyword>
<dbReference type="PANTHER" id="PTHR10332:SF80">
    <property type="entry name" value="EQUILIBRATIVE NUCLEOSIDE TRANSPORTER 2, ISOFORM A"/>
    <property type="match status" value="1"/>
</dbReference>
<protein>
    <recommendedName>
        <fullName evidence="11">Equilibrative nucleoside transporter 1</fullName>
    </recommendedName>
</protein>
<accession>A0AA84ZLZ0</accession>
<feature type="transmembrane region" description="Helical" evidence="8">
    <location>
        <begin position="92"/>
        <end position="114"/>
    </location>
</feature>
<evidence type="ECO:0000256" key="4">
    <source>
        <dbReference type="ARBA" id="ARBA00022692"/>
    </source>
</evidence>
<feature type="transmembrane region" description="Helical" evidence="8">
    <location>
        <begin position="12"/>
        <end position="35"/>
    </location>
</feature>
<evidence type="ECO:0000256" key="1">
    <source>
        <dbReference type="ARBA" id="ARBA00004141"/>
    </source>
</evidence>
<dbReference type="AlphaFoldDB" id="A0AA84ZLZ0"/>
<evidence type="ECO:0000313" key="9">
    <source>
        <dbReference type="Proteomes" id="UP000050790"/>
    </source>
</evidence>
<evidence type="ECO:0000256" key="6">
    <source>
        <dbReference type="ARBA" id="ARBA00023136"/>
    </source>
</evidence>
<feature type="transmembrane region" description="Helical" evidence="8">
    <location>
        <begin position="159"/>
        <end position="178"/>
    </location>
</feature>
<sequence length="562" mass="63616">MEEKVRSPPVDRYNLAYVFLFLHGIGFLIPWNVFINGYEYFDYKLNTTTSYNADYRINLLSYFGFAAQFPSLCFAAWNTFYQSGSTTSTPRFRFLGCMIVEIIVLVLTIILALIDTSNIPGTFFLITIICVVIINSCVGVHQTLTFGIAALLPMKYSNAVIVGSNACGAIISLVNIITKSLTLSAVKSQTSIIISAVIFFLSAVLIIIACTFTFFWLQRLKFVRYYSKLRQCDNHINGSERSHNTIQNHINTNNSNSDNNTERKIPALLTLPKDSEESQQILDRYSPQISKSEFDENDWDVEQPAEKLLNSSSNKELSIPSTMATTNTHITDQLVTGKVNDGNKEHLVKKYRSVQTSGWYIFRNCFGLCCFKPPSGKQRCLDYWSKYSLTMKECWSQCANIWCVFSCTLSIFPAVQSRVRPVNPEYFIPPLWFVDVTCFLFFNVFAMLGCILCNWIQFPGPRYLWIPVMLRTIIFIPFFLSCNFGIENPHLSVLITNDHIYVLGCILFAFSSGHLASLGLMYAPRCCSPDRAPLAGMFAAFFLILGVFTGVYASRGLNSLIY</sequence>
<keyword evidence="3" id="KW-0813">Transport</keyword>
<dbReference type="Pfam" id="PF01733">
    <property type="entry name" value="Nucleoside_tran"/>
    <property type="match status" value="2"/>
</dbReference>
<feature type="transmembrane region" description="Helical" evidence="8">
    <location>
        <begin position="55"/>
        <end position="80"/>
    </location>
</feature>
<proteinExistence type="inferred from homology"/>
<dbReference type="GO" id="GO:0005886">
    <property type="term" value="C:plasma membrane"/>
    <property type="evidence" value="ECO:0007669"/>
    <property type="project" value="TreeGrafter"/>
</dbReference>
<evidence type="ECO:0000256" key="5">
    <source>
        <dbReference type="ARBA" id="ARBA00022989"/>
    </source>
</evidence>
<feature type="compositionally biased region" description="Low complexity" evidence="7">
    <location>
        <begin position="244"/>
        <end position="259"/>
    </location>
</feature>
<keyword evidence="5 8" id="KW-1133">Transmembrane helix</keyword>